<dbReference type="RefSeq" id="XP_014153821.1">
    <property type="nucleotide sequence ID" value="XM_014298346.1"/>
</dbReference>
<evidence type="ECO:0000313" key="2">
    <source>
        <dbReference type="Proteomes" id="UP000054560"/>
    </source>
</evidence>
<evidence type="ECO:0000313" key="1">
    <source>
        <dbReference type="EMBL" id="KNC79919.1"/>
    </source>
</evidence>
<dbReference type="AlphaFoldDB" id="A0A0L0FTB5"/>
<gene>
    <name evidence="1" type="ORF">SARC_07710</name>
</gene>
<dbReference type="EMBL" id="KQ242225">
    <property type="protein sequence ID" value="KNC79919.1"/>
    <property type="molecule type" value="Genomic_DNA"/>
</dbReference>
<protein>
    <submittedName>
        <fullName evidence="1">Uncharacterized protein</fullName>
    </submittedName>
</protein>
<dbReference type="GeneID" id="25908214"/>
<feature type="non-terminal residue" evidence="1">
    <location>
        <position position="128"/>
    </location>
</feature>
<name>A0A0L0FTB5_9EUKA</name>
<keyword evidence="2" id="KW-1185">Reference proteome</keyword>
<dbReference type="Proteomes" id="UP000054560">
    <property type="component" value="Unassembled WGS sequence"/>
</dbReference>
<sequence>MNQLTGFFKSRYISREPAFELYRWMEQLKTIWKNKKTYRCAGNNATCHAMLLPAEALEANYCADLGDYETINVQVFFYDQFSPLQPSLNVQYPQFNSTEQASLDVNEYNILFRTTSYRFMYAISAAHM</sequence>
<accession>A0A0L0FTB5</accession>
<proteinExistence type="predicted"/>
<reference evidence="1 2" key="1">
    <citation type="submission" date="2011-02" db="EMBL/GenBank/DDBJ databases">
        <title>The Genome Sequence of Sphaeroforma arctica JP610.</title>
        <authorList>
            <consortium name="The Broad Institute Genome Sequencing Platform"/>
            <person name="Russ C."/>
            <person name="Cuomo C."/>
            <person name="Young S.K."/>
            <person name="Zeng Q."/>
            <person name="Gargeya S."/>
            <person name="Alvarado L."/>
            <person name="Berlin A."/>
            <person name="Chapman S.B."/>
            <person name="Chen Z."/>
            <person name="Freedman E."/>
            <person name="Gellesch M."/>
            <person name="Goldberg J."/>
            <person name="Griggs A."/>
            <person name="Gujja S."/>
            <person name="Heilman E."/>
            <person name="Heiman D."/>
            <person name="Howarth C."/>
            <person name="Mehta T."/>
            <person name="Neiman D."/>
            <person name="Pearson M."/>
            <person name="Roberts A."/>
            <person name="Saif S."/>
            <person name="Shea T."/>
            <person name="Shenoy N."/>
            <person name="Sisk P."/>
            <person name="Stolte C."/>
            <person name="Sykes S."/>
            <person name="White J."/>
            <person name="Yandava C."/>
            <person name="Burger G."/>
            <person name="Gray M.W."/>
            <person name="Holland P.W.H."/>
            <person name="King N."/>
            <person name="Lang F.B.F."/>
            <person name="Roger A.J."/>
            <person name="Ruiz-Trillo I."/>
            <person name="Haas B."/>
            <person name="Nusbaum C."/>
            <person name="Birren B."/>
        </authorList>
    </citation>
    <scope>NUCLEOTIDE SEQUENCE [LARGE SCALE GENOMIC DNA]</scope>
    <source>
        <strain evidence="1 2">JP610</strain>
    </source>
</reference>
<organism evidence="1 2">
    <name type="scientific">Sphaeroforma arctica JP610</name>
    <dbReference type="NCBI Taxonomy" id="667725"/>
    <lineage>
        <taxon>Eukaryota</taxon>
        <taxon>Ichthyosporea</taxon>
        <taxon>Ichthyophonida</taxon>
        <taxon>Sphaeroforma</taxon>
    </lineage>
</organism>